<proteinExistence type="predicted"/>
<comment type="caution">
    <text evidence="3">The sequence shown here is derived from an EMBL/GenBank/DDBJ whole genome shotgun (WGS) entry which is preliminary data.</text>
</comment>
<sequence length="280" mass="29194">MPTPNRILRRARRFAGALALAVCLPASALPSLWSYGAYGYENPALGQSETVFTPGSGTKLASNASFSFMSSLGAPVAQAGVFTPGWFTTNQSNLNATASAAVQYDFLVQTNSVFSEVVPITVRGHYYLFADNEGSASGYVRVAVSNTPGGLPPGGSLQRTNLSFGCSAGSPDCGVLHDFEFNLLIASFGSASPGEIGRLSMLATARIAAQSKYGSSATAWVDPLFEIDPDWAAAHPGASFILGPSVTNALGTPPVPEPGSVALMSLGLVTLLWRRRRAKP</sequence>
<reference evidence="3 4" key="1">
    <citation type="submission" date="2024-05" db="EMBL/GenBank/DDBJ databases">
        <title>Roseateles sp. DJS-2-20 16S ribosomal RNA gene Genome sequencing and assembly.</title>
        <authorList>
            <person name="Woo H."/>
        </authorList>
    </citation>
    <scope>NUCLEOTIDE SEQUENCE [LARGE SCALE GENOMIC DNA]</scope>
    <source>
        <strain evidence="3 4">DJS-2-20</strain>
    </source>
</reference>
<keyword evidence="4" id="KW-1185">Reference proteome</keyword>
<feature type="signal peptide" evidence="1">
    <location>
        <begin position="1"/>
        <end position="28"/>
    </location>
</feature>
<evidence type="ECO:0000313" key="4">
    <source>
        <dbReference type="Proteomes" id="UP001495147"/>
    </source>
</evidence>
<feature type="domain" description="Ice-binding protein C-terminal" evidence="2">
    <location>
        <begin position="254"/>
        <end position="276"/>
    </location>
</feature>
<dbReference type="Proteomes" id="UP001495147">
    <property type="component" value="Unassembled WGS sequence"/>
</dbReference>
<gene>
    <name evidence="3" type="ORF">ABDJ85_08705</name>
</gene>
<evidence type="ECO:0000256" key="1">
    <source>
        <dbReference type="SAM" id="SignalP"/>
    </source>
</evidence>
<protein>
    <submittedName>
        <fullName evidence="3">PEP-CTERM sorting domain-containing protein</fullName>
    </submittedName>
</protein>
<organism evidence="3 4">
    <name type="scientific">Roseateles paludis</name>
    <dbReference type="NCBI Taxonomy" id="3145238"/>
    <lineage>
        <taxon>Bacteria</taxon>
        <taxon>Pseudomonadati</taxon>
        <taxon>Pseudomonadota</taxon>
        <taxon>Betaproteobacteria</taxon>
        <taxon>Burkholderiales</taxon>
        <taxon>Sphaerotilaceae</taxon>
        <taxon>Roseateles</taxon>
    </lineage>
</organism>
<feature type="chain" id="PRO_5045216484" evidence="1">
    <location>
        <begin position="29"/>
        <end position="280"/>
    </location>
</feature>
<dbReference type="RefSeq" id="WP_347704364.1">
    <property type="nucleotide sequence ID" value="NZ_JBDPZD010000002.1"/>
</dbReference>
<accession>A0ABV0G1F8</accession>
<dbReference type="EMBL" id="JBDPZD010000002">
    <property type="protein sequence ID" value="MEO3691545.1"/>
    <property type="molecule type" value="Genomic_DNA"/>
</dbReference>
<dbReference type="Pfam" id="PF07589">
    <property type="entry name" value="PEP-CTERM"/>
    <property type="match status" value="1"/>
</dbReference>
<dbReference type="NCBIfam" id="TIGR02595">
    <property type="entry name" value="PEP_CTERM"/>
    <property type="match status" value="1"/>
</dbReference>
<dbReference type="InterPro" id="IPR013424">
    <property type="entry name" value="Ice-binding_C"/>
</dbReference>
<keyword evidence="1" id="KW-0732">Signal</keyword>
<name>A0ABV0G1F8_9BURK</name>
<evidence type="ECO:0000259" key="2">
    <source>
        <dbReference type="Pfam" id="PF07589"/>
    </source>
</evidence>
<evidence type="ECO:0000313" key="3">
    <source>
        <dbReference type="EMBL" id="MEO3691545.1"/>
    </source>
</evidence>